<gene>
    <name evidence="8" type="ORF">BDK92_5921</name>
</gene>
<dbReference type="GO" id="GO:0005886">
    <property type="term" value="C:plasma membrane"/>
    <property type="evidence" value="ECO:0007669"/>
    <property type="project" value="UniProtKB-SubCell"/>
</dbReference>
<dbReference type="PANTHER" id="PTHR23517">
    <property type="entry name" value="RESISTANCE PROTEIN MDTM, PUTATIVE-RELATED-RELATED"/>
    <property type="match status" value="1"/>
</dbReference>
<evidence type="ECO:0000313" key="9">
    <source>
        <dbReference type="Proteomes" id="UP000277671"/>
    </source>
</evidence>
<feature type="transmembrane region" description="Helical" evidence="7">
    <location>
        <begin position="318"/>
        <end position="337"/>
    </location>
</feature>
<keyword evidence="6 7" id="KW-0472">Membrane</keyword>
<keyword evidence="3" id="KW-1003">Cell membrane</keyword>
<protein>
    <submittedName>
        <fullName evidence="8">MFS transporter</fullName>
    </submittedName>
</protein>
<dbReference type="EMBL" id="RBKT01000001">
    <property type="protein sequence ID" value="RKR91523.1"/>
    <property type="molecule type" value="Genomic_DNA"/>
</dbReference>
<reference evidence="8 9" key="1">
    <citation type="submission" date="2018-10" db="EMBL/GenBank/DDBJ databases">
        <title>Sequencing the genomes of 1000 actinobacteria strains.</title>
        <authorList>
            <person name="Klenk H.-P."/>
        </authorList>
    </citation>
    <scope>NUCLEOTIDE SEQUENCE [LARGE SCALE GENOMIC DNA]</scope>
    <source>
        <strain evidence="8 9">DSM 45175</strain>
    </source>
</reference>
<organism evidence="8 9">
    <name type="scientific">Micromonospora pisi</name>
    <dbReference type="NCBI Taxonomy" id="589240"/>
    <lineage>
        <taxon>Bacteria</taxon>
        <taxon>Bacillati</taxon>
        <taxon>Actinomycetota</taxon>
        <taxon>Actinomycetes</taxon>
        <taxon>Micromonosporales</taxon>
        <taxon>Micromonosporaceae</taxon>
        <taxon>Micromonospora</taxon>
    </lineage>
</organism>
<evidence type="ECO:0000256" key="5">
    <source>
        <dbReference type="ARBA" id="ARBA00022989"/>
    </source>
</evidence>
<feature type="transmembrane region" description="Helical" evidence="7">
    <location>
        <begin position="188"/>
        <end position="209"/>
    </location>
</feature>
<feature type="transmembrane region" description="Helical" evidence="7">
    <location>
        <begin position="162"/>
        <end position="182"/>
    </location>
</feature>
<feature type="transmembrane region" description="Helical" evidence="7">
    <location>
        <begin position="230"/>
        <end position="252"/>
    </location>
</feature>
<feature type="transmembrane region" description="Helical" evidence="7">
    <location>
        <begin position="386"/>
        <end position="407"/>
    </location>
</feature>
<dbReference type="PANTHER" id="PTHR23517:SF2">
    <property type="entry name" value="MULTIDRUG RESISTANCE PROTEIN MDTH"/>
    <property type="match status" value="1"/>
</dbReference>
<dbReference type="InterPro" id="IPR050171">
    <property type="entry name" value="MFS_Transporters"/>
</dbReference>
<proteinExistence type="predicted"/>
<dbReference type="InterPro" id="IPR011701">
    <property type="entry name" value="MFS"/>
</dbReference>
<sequence>MARDHPATTVVGVTKQKDERLGWAALLHAGGGPRYTLALTIDSVGGGLLRPFLLIYGIVVLHLSAGAAGLALSAGLLAGLVVLPLAGRWIDRGARSAVVAATLLVRVAGVGVLLAGDGEAGFLAASVLLGLGSQAWPAAHAALVAALTTGRHRDSALAAGRSVRNAGLGAGALIATVAVTGGDGGLRALAALTGLGFLVSGLLVASMRLRVPDRPAVASERGGVGHLTGLLWANLPFALCFSVLEVALPAVMVTQLDVSPVWSAGMFVGNTVLVIAVQVPLVVWLGRWHRRSVLAASGVVLAGSYLGFWAAAGVGGDAGAALVAVVCVLYTAGEILYTGSGTALVIASTPERLVGRVLVCWQLSTGLGMAVAPAILTGLLAVGPSALWLMLALTTLAGAAVVLRTPTGEGVRPGRRRSARLRWSG</sequence>
<keyword evidence="5 7" id="KW-1133">Transmembrane helix</keyword>
<keyword evidence="2" id="KW-0813">Transport</keyword>
<evidence type="ECO:0000256" key="7">
    <source>
        <dbReference type="SAM" id="Phobius"/>
    </source>
</evidence>
<feature type="transmembrane region" description="Helical" evidence="7">
    <location>
        <begin position="264"/>
        <end position="286"/>
    </location>
</feature>
<dbReference type="SUPFAM" id="SSF103473">
    <property type="entry name" value="MFS general substrate transporter"/>
    <property type="match status" value="1"/>
</dbReference>
<keyword evidence="9" id="KW-1185">Reference proteome</keyword>
<feature type="transmembrane region" description="Helical" evidence="7">
    <location>
        <begin position="293"/>
        <end position="312"/>
    </location>
</feature>
<feature type="transmembrane region" description="Helical" evidence="7">
    <location>
        <begin position="122"/>
        <end position="150"/>
    </location>
</feature>
<accession>A0A495JRC9</accession>
<dbReference type="InterPro" id="IPR036259">
    <property type="entry name" value="MFS_trans_sf"/>
</dbReference>
<evidence type="ECO:0000313" key="8">
    <source>
        <dbReference type="EMBL" id="RKR91523.1"/>
    </source>
</evidence>
<comment type="subcellular location">
    <subcellularLocation>
        <location evidence="1">Cell membrane</location>
        <topology evidence="1">Multi-pass membrane protein</topology>
    </subcellularLocation>
</comment>
<evidence type="ECO:0000256" key="6">
    <source>
        <dbReference type="ARBA" id="ARBA00023136"/>
    </source>
</evidence>
<feature type="transmembrane region" description="Helical" evidence="7">
    <location>
        <begin position="358"/>
        <end position="380"/>
    </location>
</feature>
<evidence type="ECO:0000256" key="3">
    <source>
        <dbReference type="ARBA" id="ARBA00022475"/>
    </source>
</evidence>
<dbReference type="Gene3D" id="1.20.1250.20">
    <property type="entry name" value="MFS general substrate transporter like domains"/>
    <property type="match status" value="1"/>
</dbReference>
<feature type="transmembrane region" description="Helical" evidence="7">
    <location>
        <begin position="53"/>
        <end position="86"/>
    </location>
</feature>
<evidence type="ECO:0000256" key="2">
    <source>
        <dbReference type="ARBA" id="ARBA00022448"/>
    </source>
</evidence>
<keyword evidence="4 7" id="KW-0812">Transmembrane</keyword>
<comment type="caution">
    <text evidence="8">The sequence shown here is derived from an EMBL/GenBank/DDBJ whole genome shotgun (WGS) entry which is preliminary data.</text>
</comment>
<dbReference type="GO" id="GO:0022857">
    <property type="term" value="F:transmembrane transporter activity"/>
    <property type="evidence" value="ECO:0007669"/>
    <property type="project" value="InterPro"/>
</dbReference>
<feature type="transmembrane region" description="Helical" evidence="7">
    <location>
        <begin position="98"/>
        <end position="116"/>
    </location>
</feature>
<dbReference type="Pfam" id="PF07690">
    <property type="entry name" value="MFS_1"/>
    <property type="match status" value="1"/>
</dbReference>
<dbReference type="AlphaFoldDB" id="A0A495JRC9"/>
<evidence type="ECO:0000256" key="4">
    <source>
        <dbReference type="ARBA" id="ARBA00022692"/>
    </source>
</evidence>
<evidence type="ECO:0000256" key="1">
    <source>
        <dbReference type="ARBA" id="ARBA00004651"/>
    </source>
</evidence>
<name>A0A495JRC9_9ACTN</name>
<dbReference type="Proteomes" id="UP000277671">
    <property type="component" value="Unassembled WGS sequence"/>
</dbReference>